<dbReference type="SUPFAM" id="SSF53271">
    <property type="entry name" value="PRTase-like"/>
    <property type="match status" value="1"/>
</dbReference>
<evidence type="ECO:0000259" key="3">
    <source>
        <dbReference type="Pfam" id="PF18912"/>
    </source>
</evidence>
<keyword evidence="5" id="KW-1185">Reference proteome</keyword>
<dbReference type="RefSeq" id="WP_415809145.1">
    <property type="nucleotide sequence ID" value="NZ_CBCSBV010000007.1"/>
</dbReference>
<evidence type="ECO:0000313" key="4">
    <source>
        <dbReference type="EMBL" id="CAG9175247.1"/>
    </source>
</evidence>
<feature type="region of interest" description="Disordered" evidence="2">
    <location>
        <begin position="1"/>
        <end position="25"/>
    </location>
</feature>
<accession>A0ABN7YP47</accession>
<evidence type="ECO:0000256" key="1">
    <source>
        <dbReference type="ARBA" id="ARBA00008007"/>
    </source>
</evidence>
<name>A0ABN7YP47_9BURK</name>
<dbReference type="PANTHER" id="PTHR47505">
    <property type="entry name" value="DNA UTILIZATION PROTEIN YHGH"/>
    <property type="match status" value="1"/>
</dbReference>
<dbReference type="InterPro" id="IPR051910">
    <property type="entry name" value="ComF/GntX_DNA_util-trans"/>
</dbReference>
<dbReference type="EMBL" id="CAJZAH010000002">
    <property type="protein sequence ID" value="CAG9175247.1"/>
    <property type="molecule type" value="Genomic_DNA"/>
</dbReference>
<evidence type="ECO:0000256" key="2">
    <source>
        <dbReference type="SAM" id="MobiDB-lite"/>
    </source>
</evidence>
<dbReference type="Pfam" id="PF18912">
    <property type="entry name" value="DZR_2"/>
    <property type="match status" value="1"/>
</dbReference>
<comment type="caution">
    <text evidence="4">The sequence shown here is derived from an EMBL/GenBank/DDBJ whole genome shotgun (WGS) entry which is preliminary data.</text>
</comment>
<dbReference type="Proteomes" id="UP000721236">
    <property type="component" value="Unassembled WGS sequence"/>
</dbReference>
<organism evidence="4 5">
    <name type="scientific">Cupriavidus respiraculi</name>
    <dbReference type="NCBI Taxonomy" id="195930"/>
    <lineage>
        <taxon>Bacteria</taxon>
        <taxon>Pseudomonadati</taxon>
        <taxon>Pseudomonadota</taxon>
        <taxon>Betaproteobacteria</taxon>
        <taxon>Burkholderiales</taxon>
        <taxon>Burkholderiaceae</taxon>
        <taxon>Cupriavidus</taxon>
    </lineage>
</organism>
<reference evidence="4 5" key="1">
    <citation type="submission" date="2021-08" db="EMBL/GenBank/DDBJ databases">
        <authorList>
            <person name="Peeters C."/>
        </authorList>
    </citation>
    <scope>NUCLEOTIDE SEQUENCE [LARGE SCALE GENOMIC DNA]</scope>
    <source>
        <strain evidence="4 5">LMG 21510</strain>
    </source>
</reference>
<protein>
    <recommendedName>
        <fullName evidence="3">Double zinc ribbon domain-containing protein</fullName>
    </recommendedName>
</protein>
<feature type="compositionally biased region" description="Basic and acidic residues" evidence="2">
    <location>
        <begin position="10"/>
        <end position="20"/>
    </location>
</feature>
<feature type="domain" description="Double zinc ribbon" evidence="3">
    <location>
        <begin position="62"/>
        <end position="120"/>
    </location>
</feature>
<gene>
    <name evidence="4" type="ORF">LMG21510_02822</name>
</gene>
<sequence>MQGHWQTTRQDGEEQSKDLDLDGAGVPTGTADGAEVYAADRGSCQGRVALRAVATRWRRLERWLLPSACQLCGAVQDDVVCAGCAADVVPQVSRCARCAVPLGRRAADLAAGAGATCLSCRLTPPAFDATLALGDYAPPQDGLVLALKFGAALPLAHWFAAALAARWRATGRRAPQWIVPVPLAHGRLAERGFNQAWEIARRLGRELGVPASADWLVRPRETAAQSTLDIGQRHANMAGAFAVAACARVTGLHIGLVDDVMTTGATLADAACALKRHGAARVTAIVALRTP</sequence>
<dbReference type="InterPro" id="IPR044005">
    <property type="entry name" value="DZR_2"/>
</dbReference>
<dbReference type="InterPro" id="IPR000836">
    <property type="entry name" value="PRTase_dom"/>
</dbReference>
<dbReference type="PANTHER" id="PTHR47505:SF1">
    <property type="entry name" value="DNA UTILIZATION PROTEIN YHGH"/>
    <property type="match status" value="1"/>
</dbReference>
<dbReference type="InterPro" id="IPR029057">
    <property type="entry name" value="PRTase-like"/>
</dbReference>
<dbReference type="CDD" id="cd06223">
    <property type="entry name" value="PRTases_typeI"/>
    <property type="match status" value="1"/>
</dbReference>
<evidence type="ECO:0000313" key="5">
    <source>
        <dbReference type="Proteomes" id="UP000721236"/>
    </source>
</evidence>
<proteinExistence type="inferred from homology"/>
<dbReference type="Gene3D" id="3.40.50.2020">
    <property type="match status" value="1"/>
</dbReference>
<comment type="similarity">
    <text evidence="1">Belongs to the ComF/GntX family.</text>
</comment>